<dbReference type="EMBL" id="VKAC01000002">
    <property type="protein sequence ID" value="TXR57486.1"/>
    <property type="molecule type" value="Genomic_DNA"/>
</dbReference>
<feature type="transmembrane region" description="Helical" evidence="2">
    <location>
        <begin position="107"/>
        <end position="126"/>
    </location>
</feature>
<comment type="caution">
    <text evidence="3">The sequence shown here is derived from an EMBL/GenBank/DDBJ whole genome shotgun (WGS) entry which is preliminary data.</text>
</comment>
<keyword evidence="2" id="KW-0472">Membrane</keyword>
<dbReference type="Pfam" id="PF09534">
    <property type="entry name" value="Trp_oprn_chp"/>
    <property type="match status" value="1"/>
</dbReference>
<dbReference type="RefSeq" id="WP_147925127.1">
    <property type="nucleotide sequence ID" value="NZ_VKAC01000002.1"/>
</dbReference>
<evidence type="ECO:0000256" key="1">
    <source>
        <dbReference type="SAM" id="MobiDB-lite"/>
    </source>
</evidence>
<dbReference type="Proteomes" id="UP000321234">
    <property type="component" value="Unassembled WGS sequence"/>
</dbReference>
<feature type="transmembrane region" description="Helical" evidence="2">
    <location>
        <begin position="76"/>
        <end position="95"/>
    </location>
</feature>
<proteinExistence type="predicted"/>
<feature type="region of interest" description="Disordered" evidence="1">
    <location>
        <begin position="1"/>
        <end position="28"/>
    </location>
</feature>
<name>A0A5C8ZKL5_9ACTN</name>
<keyword evidence="2" id="KW-1133">Transmembrane helix</keyword>
<feature type="transmembrane region" description="Helical" evidence="2">
    <location>
        <begin position="152"/>
        <end position="174"/>
    </location>
</feature>
<evidence type="ECO:0000256" key="2">
    <source>
        <dbReference type="SAM" id="Phobius"/>
    </source>
</evidence>
<feature type="transmembrane region" description="Helical" evidence="2">
    <location>
        <begin position="35"/>
        <end position="56"/>
    </location>
</feature>
<gene>
    <name evidence="3" type="ORF">FMM08_04410</name>
</gene>
<dbReference type="InterPro" id="IPR019051">
    <property type="entry name" value="Trp_biosyn_TM_oprn/chp"/>
</dbReference>
<feature type="compositionally biased region" description="Low complexity" evidence="1">
    <location>
        <begin position="189"/>
        <end position="201"/>
    </location>
</feature>
<evidence type="ECO:0000313" key="3">
    <source>
        <dbReference type="EMBL" id="TXR57486.1"/>
    </source>
</evidence>
<feature type="region of interest" description="Disordered" evidence="1">
    <location>
        <begin position="189"/>
        <end position="239"/>
    </location>
</feature>
<evidence type="ECO:0000313" key="4">
    <source>
        <dbReference type="Proteomes" id="UP000321234"/>
    </source>
</evidence>
<organism evidence="3 4">
    <name type="scientific">Quadrisphaera setariae</name>
    <dbReference type="NCBI Taxonomy" id="2593304"/>
    <lineage>
        <taxon>Bacteria</taxon>
        <taxon>Bacillati</taxon>
        <taxon>Actinomycetota</taxon>
        <taxon>Actinomycetes</taxon>
        <taxon>Kineosporiales</taxon>
        <taxon>Kineosporiaceae</taxon>
        <taxon>Quadrisphaera</taxon>
    </lineage>
</organism>
<reference evidence="3 4" key="1">
    <citation type="submission" date="2019-07" db="EMBL/GenBank/DDBJ databases">
        <title>Quadrisphaera sp. strain DD2A genome sequencing and assembly.</title>
        <authorList>
            <person name="Kim I."/>
        </authorList>
    </citation>
    <scope>NUCLEOTIDE SEQUENCE [LARGE SCALE GENOMIC DNA]</scope>
    <source>
        <strain evidence="3 4">DD2A</strain>
    </source>
</reference>
<protein>
    <submittedName>
        <fullName evidence="3">Trp biosynthesis-associated membrane protein</fullName>
    </submittedName>
</protein>
<keyword evidence="4" id="KW-1185">Reference proteome</keyword>
<sequence length="239" mass="23177">MPEEAQRPVGGRPERPGQQSGQRSGRRRLRGRAPVVLLGLVAGGLLLAVSTQPWVLASLPVGPGGSAPDVPVTGRAAAAAVPAVGVVAVAGSLALSTLRRAGRAAAGVLLVLAGLSAAAAAAALLLDPVGAAVSAARAATGVGEVDGARTTAWPLVALLPALGVAASGALALAAGRSWGSSERFEAPSAAAARRSAAPSRAGLWDGLSRGEDPTDGPDPDAGGGRADGSSAAARQDRAE</sequence>
<keyword evidence="2" id="KW-0812">Transmembrane</keyword>
<dbReference type="AlphaFoldDB" id="A0A5C8ZKL5"/>
<accession>A0A5C8ZKL5</accession>